<keyword evidence="4 5" id="KW-0472">Membrane</keyword>
<dbReference type="GO" id="GO:0016020">
    <property type="term" value="C:membrane"/>
    <property type="evidence" value="ECO:0007669"/>
    <property type="project" value="UniProtKB-SubCell"/>
</dbReference>
<organism evidence="7 8">
    <name type="scientific">Brevibacillus centrosporus</name>
    <dbReference type="NCBI Taxonomy" id="54910"/>
    <lineage>
        <taxon>Bacteria</taxon>
        <taxon>Bacillati</taxon>
        <taxon>Bacillota</taxon>
        <taxon>Bacilli</taxon>
        <taxon>Bacillales</taxon>
        <taxon>Paenibacillaceae</taxon>
        <taxon>Brevibacillus</taxon>
    </lineage>
</organism>
<dbReference type="InterPro" id="IPR004841">
    <property type="entry name" value="AA-permease/SLC12A_dom"/>
</dbReference>
<feature type="transmembrane region" description="Helical" evidence="5">
    <location>
        <begin position="330"/>
        <end position="348"/>
    </location>
</feature>
<evidence type="ECO:0000256" key="4">
    <source>
        <dbReference type="ARBA" id="ARBA00023136"/>
    </source>
</evidence>
<evidence type="ECO:0000256" key="2">
    <source>
        <dbReference type="ARBA" id="ARBA00022692"/>
    </source>
</evidence>
<reference evidence="8" key="1">
    <citation type="submission" date="2016-10" db="EMBL/GenBank/DDBJ databases">
        <authorList>
            <person name="Varghese N."/>
            <person name="Submissions S."/>
        </authorList>
    </citation>
    <scope>NUCLEOTIDE SEQUENCE [LARGE SCALE GENOMIC DNA]</scope>
    <source>
        <strain evidence="8">OK042</strain>
    </source>
</reference>
<evidence type="ECO:0000313" key="8">
    <source>
        <dbReference type="Proteomes" id="UP000198915"/>
    </source>
</evidence>
<comment type="subcellular location">
    <subcellularLocation>
        <location evidence="1">Membrane</location>
        <topology evidence="1">Multi-pass membrane protein</topology>
    </subcellularLocation>
</comment>
<dbReference type="Pfam" id="PF00324">
    <property type="entry name" value="AA_permease"/>
    <property type="match status" value="1"/>
</dbReference>
<dbReference type="InterPro" id="IPR050367">
    <property type="entry name" value="APC_superfamily"/>
</dbReference>
<feature type="transmembrane region" description="Helical" evidence="5">
    <location>
        <begin position="269"/>
        <end position="295"/>
    </location>
</feature>
<feature type="transmembrane region" description="Helical" evidence="5">
    <location>
        <begin position="230"/>
        <end position="249"/>
    </location>
</feature>
<dbReference type="RefSeq" id="WP_258957640.1">
    <property type="nucleotide sequence ID" value="NZ_FORT01000004.1"/>
</dbReference>
<feature type="transmembrane region" description="Helical" evidence="5">
    <location>
        <begin position="387"/>
        <end position="405"/>
    </location>
</feature>
<feature type="transmembrane region" description="Helical" evidence="5">
    <location>
        <begin position="192"/>
        <end position="210"/>
    </location>
</feature>
<dbReference type="EMBL" id="FORT01000004">
    <property type="protein sequence ID" value="SFJ53857.1"/>
    <property type="molecule type" value="Genomic_DNA"/>
</dbReference>
<dbReference type="STRING" id="1884381.SAMN05518846_10443"/>
<keyword evidence="2 5" id="KW-0812">Transmembrane</keyword>
<feature type="transmembrane region" description="Helical" evidence="5">
    <location>
        <begin position="121"/>
        <end position="140"/>
    </location>
</feature>
<protein>
    <submittedName>
        <fullName evidence="7">Putrescine importer</fullName>
    </submittedName>
</protein>
<feature type="transmembrane region" description="Helical" evidence="5">
    <location>
        <begin position="46"/>
        <end position="66"/>
    </location>
</feature>
<sequence>MANQPVFNRTLTLLPVVLFGLAYMAPMTVFSTYGVAAQASHGMLPAAYLVALVTMMFTAYSYGQMVKAYPVAGSAYTYTQKSINPHLGFLVGWVVLTDYLFLPMINFLVAGIYLSVAFPSVPTWIWILAFIAAITAINLLGIKLTTKINALLITYQFIVIVLFVILSIKGIAGGMGTGTFFSAQPFFNPEVSYTYVLAGSAILCLSFLGFDSVTTLSEETIDAKKTLPKAVSLIALIGGCLFILVSYVGNRVFPDYSSFSDPDSAAFEIARYIGGTLFSSLFLAGMIVLCFASALSSHASVSRLLYAMGRDSVLPSKIFGQLHPKYKTPMYNIIIVGIFSLSALFIDLVTAASFINFGALVAFTFVNLSVIFHYFLRQKKRSPKETIRYLLLPLIGSLFTIWLWTNLNLHSLLLGVIWGACGLVYLMYLTNLFRKNPPEMKLDDTESSVSSDVTTM</sequence>
<dbReference type="AlphaFoldDB" id="A0A1I3S8H2"/>
<feature type="domain" description="Amino acid permease/ SLC12A" evidence="6">
    <location>
        <begin position="19"/>
        <end position="409"/>
    </location>
</feature>
<feature type="transmembrane region" description="Helical" evidence="5">
    <location>
        <begin position="87"/>
        <end position="115"/>
    </location>
</feature>
<evidence type="ECO:0000256" key="1">
    <source>
        <dbReference type="ARBA" id="ARBA00004141"/>
    </source>
</evidence>
<evidence type="ECO:0000256" key="3">
    <source>
        <dbReference type="ARBA" id="ARBA00022989"/>
    </source>
</evidence>
<dbReference type="Proteomes" id="UP000198915">
    <property type="component" value="Unassembled WGS sequence"/>
</dbReference>
<accession>A0A1I3S8H2</accession>
<name>A0A1I3S8H2_9BACL</name>
<gene>
    <name evidence="7" type="ORF">SAMN05518846_10443</name>
</gene>
<keyword evidence="3 5" id="KW-1133">Transmembrane helix</keyword>
<dbReference type="PANTHER" id="PTHR42770:SF8">
    <property type="entry name" value="PUTRESCINE IMPORTER PUUP"/>
    <property type="match status" value="1"/>
</dbReference>
<proteinExistence type="predicted"/>
<evidence type="ECO:0000259" key="6">
    <source>
        <dbReference type="Pfam" id="PF00324"/>
    </source>
</evidence>
<feature type="transmembrane region" description="Helical" evidence="5">
    <location>
        <begin position="354"/>
        <end position="375"/>
    </location>
</feature>
<dbReference type="PANTHER" id="PTHR42770">
    <property type="entry name" value="AMINO ACID TRANSPORTER-RELATED"/>
    <property type="match status" value="1"/>
</dbReference>
<dbReference type="PIRSF" id="PIRSF006060">
    <property type="entry name" value="AA_transporter"/>
    <property type="match status" value="1"/>
</dbReference>
<dbReference type="GO" id="GO:0055085">
    <property type="term" value="P:transmembrane transport"/>
    <property type="evidence" value="ECO:0007669"/>
    <property type="project" value="InterPro"/>
</dbReference>
<evidence type="ECO:0000313" key="7">
    <source>
        <dbReference type="EMBL" id="SFJ53857.1"/>
    </source>
</evidence>
<feature type="transmembrane region" description="Helical" evidence="5">
    <location>
        <begin position="411"/>
        <end position="433"/>
    </location>
</feature>
<feature type="transmembrane region" description="Helical" evidence="5">
    <location>
        <begin position="152"/>
        <end position="172"/>
    </location>
</feature>
<dbReference type="Gene3D" id="1.20.1740.10">
    <property type="entry name" value="Amino acid/polyamine transporter I"/>
    <property type="match status" value="1"/>
</dbReference>
<evidence type="ECO:0000256" key="5">
    <source>
        <dbReference type="SAM" id="Phobius"/>
    </source>
</evidence>
<keyword evidence="8" id="KW-1185">Reference proteome</keyword>